<dbReference type="GO" id="GO:0005737">
    <property type="term" value="C:cytoplasm"/>
    <property type="evidence" value="ECO:0007669"/>
    <property type="project" value="UniProtKB-SubCell"/>
</dbReference>
<evidence type="ECO:0000256" key="7">
    <source>
        <dbReference type="ARBA" id="ARBA00023015"/>
    </source>
</evidence>
<dbReference type="SUPFAM" id="SSF46785">
    <property type="entry name" value="Winged helix' DNA-binding domain"/>
    <property type="match status" value="1"/>
</dbReference>
<keyword evidence="7" id="KW-0805">Transcription regulation</keyword>
<evidence type="ECO:0000256" key="2">
    <source>
        <dbReference type="ARBA" id="ARBA00007871"/>
    </source>
</evidence>
<dbReference type="EMBL" id="NGKA01000025">
    <property type="protein sequence ID" value="RSU09141.1"/>
    <property type="molecule type" value="Genomic_DNA"/>
</dbReference>
<dbReference type="PANTHER" id="PTHR33238:SF11">
    <property type="entry name" value="TRANSCRIPTIONAL REGULATOR MNTR"/>
    <property type="match status" value="1"/>
</dbReference>
<dbReference type="InterPro" id="IPR008988">
    <property type="entry name" value="Transcriptional_repressor_C"/>
</dbReference>
<dbReference type="Gene3D" id="1.10.60.10">
    <property type="entry name" value="Iron dependent repressor, metal binding and dimerisation domain"/>
    <property type="match status" value="1"/>
</dbReference>
<keyword evidence="6" id="KW-0408">Iron</keyword>
<evidence type="ECO:0000256" key="12">
    <source>
        <dbReference type="ARBA" id="ARBA00032593"/>
    </source>
</evidence>
<evidence type="ECO:0000259" key="13">
    <source>
        <dbReference type="PROSITE" id="PS50944"/>
    </source>
</evidence>
<dbReference type="InterPro" id="IPR007167">
    <property type="entry name" value="Fe-transptr_FeoA-like"/>
</dbReference>
<gene>
    <name evidence="14" type="ORF">CBF29_12260</name>
</gene>
<keyword evidence="5" id="KW-0678">Repressor</keyword>
<sequence length="217" mass="24640">MTPNKEDYLKLIYELGGYQKRISNKAIVTGLNVSPASVSEMVTKLEKDNVVTHTPYQGVQLTDSGMKYASSLIRKHRLWEVFLVEHLNYSWNEVHAEAEQLEHTTSDELTNRLEEFLNFPSTCPHGGIIPKIKEFVVEPSQTPLIDCQVGQKIQIKRVIDEIELLDYLANIGLTVDDIVTVEEISTYDGPILLKNEEGKTFIVSRKAAHNIFIKLID</sequence>
<comment type="caution">
    <text evidence="14">The sequence shown here is derived from an EMBL/GenBank/DDBJ whole genome shotgun (WGS) entry which is preliminary data.</text>
</comment>
<dbReference type="InterPro" id="IPR022689">
    <property type="entry name" value="Iron_dep_repressor"/>
</dbReference>
<dbReference type="Proteomes" id="UP000287605">
    <property type="component" value="Unassembled WGS sequence"/>
</dbReference>
<comment type="subcellular location">
    <subcellularLocation>
        <location evidence="1">Cytoplasm</location>
    </subcellularLocation>
</comment>
<dbReference type="FunFam" id="1.10.60.10:FF:000004">
    <property type="entry name" value="DtxR family transcriptional regulator"/>
    <property type="match status" value="1"/>
</dbReference>
<evidence type="ECO:0000256" key="8">
    <source>
        <dbReference type="ARBA" id="ARBA00023125"/>
    </source>
</evidence>
<dbReference type="RefSeq" id="WP_126810013.1">
    <property type="nucleotide sequence ID" value="NZ_NGKA01000025.1"/>
</dbReference>
<evidence type="ECO:0000256" key="3">
    <source>
        <dbReference type="ARBA" id="ARBA00011738"/>
    </source>
</evidence>
<evidence type="ECO:0000256" key="4">
    <source>
        <dbReference type="ARBA" id="ARBA00022490"/>
    </source>
</evidence>
<dbReference type="Pfam" id="PF04023">
    <property type="entry name" value="FeoA"/>
    <property type="match status" value="1"/>
</dbReference>
<dbReference type="Gene3D" id="2.30.30.90">
    <property type="match status" value="1"/>
</dbReference>
<dbReference type="InterPro" id="IPR001367">
    <property type="entry name" value="Fe_dep_repressor"/>
</dbReference>
<keyword evidence="10" id="KW-0804">Transcription</keyword>
<keyword evidence="4" id="KW-0963">Cytoplasm</keyword>
<proteinExistence type="inferred from homology"/>
<evidence type="ECO:0000256" key="10">
    <source>
        <dbReference type="ARBA" id="ARBA00023163"/>
    </source>
</evidence>
<evidence type="ECO:0000256" key="11">
    <source>
        <dbReference type="ARBA" id="ARBA00023211"/>
    </source>
</evidence>
<dbReference type="GO" id="GO:0003677">
    <property type="term" value="F:DNA binding"/>
    <property type="evidence" value="ECO:0007669"/>
    <property type="project" value="UniProtKB-KW"/>
</dbReference>
<name>A0A430ALZ3_9ENTE</name>
<organism evidence="14 15">
    <name type="scientific">Vagococcus elongatus</name>
    <dbReference type="NCBI Taxonomy" id="180344"/>
    <lineage>
        <taxon>Bacteria</taxon>
        <taxon>Bacillati</taxon>
        <taxon>Bacillota</taxon>
        <taxon>Bacilli</taxon>
        <taxon>Lactobacillales</taxon>
        <taxon>Enterococcaceae</taxon>
        <taxon>Vagococcus</taxon>
    </lineage>
</organism>
<keyword evidence="9" id="KW-0010">Activator</keyword>
<dbReference type="InterPro" id="IPR038157">
    <property type="entry name" value="FeoA_core_dom"/>
</dbReference>
<keyword evidence="15" id="KW-1185">Reference proteome</keyword>
<keyword evidence="11" id="KW-0464">Manganese</keyword>
<evidence type="ECO:0000256" key="9">
    <source>
        <dbReference type="ARBA" id="ARBA00023159"/>
    </source>
</evidence>
<evidence type="ECO:0000256" key="5">
    <source>
        <dbReference type="ARBA" id="ARBA00022491"/>
    </source>
</evidence>
<dbReference type="Gene3D" id="1.10.10.10">
    <property type="entry name" value="Winged helix-like DNA-binding domain superfamily/Winged helix DNA-binding domain"/>
    <property type="match status" value="1"/>
</dbReference>
<comment type="subunit">
    <text evidence="3">Homodimer.</text>
</comment>
<dbReference type="OrthoDB" id="9791355at2"/>
<dbReference type="SUPFAM" id="SSF50037">
    <property type="entry name" value="C-terminal domain of transcriptional repressors"/>
    <property type="match status" value="1"/>
</dbReference>
<dbReference type="SMART" id="SM00899">
    <property type="entry name" value="FeoA"/>
    <property type="match status" value="1"/>
</dbReference>
<evidence type="ECO:0000313" key="14">
    <source>
        <dbReference type="EMBL" id="RSU09141.1"/>
    </source>
</evidence>
<dbReference type="PANTHER" id="PTHR33238">
    <property type="entry name" value="IRON (METAL) DEPENDENT REPRESSOR, DTXR FAMILY"/>
    <property type="match status" value="1"/>
</dbReference>
<dbReference type="Pfam" id="PF01325">
    <property type="entry name" value="Fe_dep_repress"/>
    <property type="match status" value="1"/>
</dbReference>
<dbReference type="GO" id="GO:0046983">
    <property type="term" value="F:protein dimerization activity"/>
    <property type="evidence" value="ECO:0007669"/>
    <property type="project" value="InterPro"/>
</dbReference>
<dbReference type="AlphaFoldDB" id="A0A430ALZ3"/>
<dbReference type="GO" id="GO:0003700">
    <property type="term" value="F:DNA-binding transcription factor activity"/>
    <property type="evidence" value="ECO:0007669"/>
    <property type="project" value="InterPro"/>
</dbReference>
<protein>
    <recommendedName>
        <fullName evidence="12">Manganese transport regulator</fullName>
    </recommendedName>
</protein>
<dbReference type="InterPro" id="IPR036388">
    <property type="entry name" value="WH-like_DNA-bd_sf"/>
</dbReference>
<dbReference type="GO" id="GO:0046914">
    <property type="term" value="F:transition metal ion binding"/>
    <property type="evidence" value="ECO:0007669"/>
    <property type="project" value="InterPro"/>
</dbReference>
<comment type="similarity">
    <text evidence="2">Belongs to the DtxR/MntR family.</text>
</comment>
<dbReference type="Pfam" id="PF02742">
    <property type="entry name" value="Fe_dep_repr_C"/>
    <property type="match status" value="1"/>
</dbReference>
<dbReference type="SUPFAM" id="SSF47979">
    <property type="entry name" value="Iron-dependent repressor protein, dimerization domain"/>
    <property type="match status" value="1"/>
</dbReference>
<dbReference type="InterPro" id="IPR036390">
    <property type="entry name" value="WH_DNA-bd_sf"/>
</dbReference>
<accession>A0A430ALZ3</accession>
<feature type="domain" description="HTH dtxR-type" evidence="13">
    <location>
        <begin position="1"/>
        <end position="62"/>
    </location>
</feature>
<dbReference type="InterPro" id="IPR022687">
    <property type="entry name" value="HTH_DTXR"/>
</dbReference>
<dbReference type="InterPro" id="IPR050536">
    <property type="entry name" value="DtxR_MntR_Metal-Reg"/>
</dbReference>
<dbReference type="InterPro" id="IPR036421">
    <property type="entry name" value="Fe_dep_repressor_sf"/>
</dbReference>
<evidence type="ECO:0000256" key="1">
    <source>
        <dbReference type="ARBA" id="ARBA00004496"/>
    </source>
</evidence>
<evidence type="ECO:0000313" key="15">
    <source>
        <dbReference type="Proteomes" id="UP000287605"/>
    </source>
</evidence>
<evidence type="ECO:0000256" key="6">
    <source>
        <dbReference type="ARBA" id="ARBA00023004"/>
    </source>
</evidence>
<dbReference type="SMART" id="SM00529">
    <property type="entry name" value="HTH_DTXR"/>
    <property type="match status" value="1"/>
</dbReference>
<keyword evidence="8" id="KW-0238">DNA-binding</keyword>
<reference evidence="14 15" key="1">
    <citation type="submission" date="2017-05" db="EMBL/GenBank/DDBJ databases">
        <title>Vagococcus spp. assemblies.</title>
        <authorList>
            <person name="Gulvik C.A."/>
        </authorList>
    </citation>
    <scope>NUCLEOTIDE SEQUENCE [LARGE SCALE GENOMIC DNA]</scope>
    <source>
        <strain evidence="14 15">CCUG 51432</strain>
    </source>
</reference>
<dbReference type="PROSITE" id="PS50944">
    <property type="entry name" value="HTH_DTXR"/>
    <property type="match status" value="1"/>
</dbReference>